<dbReference type="PANTHER" id="PTHR11104">
    <property type="entry name" value="AMINOGLYCOSIDE N3-ACETYLTRANSFERASE"/>
    <property type="match status" value="1"/>
</dbReference>
<dbReference type="Pfam" id="PF02522">
    <property type="entry name" value="Antibiotic_NAT"/>
    <property type="match status" value="1"/>
</dbReference>
<organism evidence="5 6">
    <name type="scientific">Bacillus selenitireducens (strain ATCC 700615 / DSM 15326 / MLS10)</name>
    <dbReference type="NCBI Taxonomy" id="439292"/>
    <lineage>
        <taxon>Bacteria</taxon>
        <taxon>Bacillati</taxon>
        <taxon>Bacillota</taxon>
        <taxon>Bacilli</taxon>
        <taxon>Bacillales</taxon>
        <taxon>Bacillaceae</taxon>
        <taxon>Salisediminibacterium</taxon>
    </lineage>
</organism>
<evidence type="ECO:0000313" key="6">
    <source>
        <dbReference type="Proteomes" id="UP000000271"/>
    </source>
</evidence>
<dbReference type="GO" id="GO:0046677">
    <property type="term" value="P:response to antibiotic"/>
    <property type="evidence" value="ECO:0007669"/>
    <property type="project" value="UniProtKB-KW"/>
</dbReference>
<dbReference type="PANTHER" id="PTHR11104:SF0">
    <property type="entry name" value="SPBETA PROPHAGE-DERIVED AMINOGLYCOSIDE N(3')-ACETYLTRANSFERASE-LIKE PROTEIN YOKD"/>
    <property type="match status" value="1"/>
</dbReference>
<comment type="similarity">
    <text evidence="1 4">Belongs to the antibiotic N-acetyltransferase family.</text>
</comment>
<name>D6XX80_BACIE</name>
<dbReference type="STRING" id="439292.Bsel_0397"/>
<evidence type="ECO:0000256" key="4">
    <source>
        <dbReference type="RuleBase" id="RU365031"/>
    </source>
</evidence>
<proteinExistence type="inferred from homology"/>
<dbReference type="GO" id="GO:0046353">
    <property type="term" value="F:aminoglycoside 3-N-acetyltransferase activity"/>
    <property type="evidence" value="ECO:0007669"/>
    <property type="project" value="UniProtKB-EC"/>
</dbReference>
<dbReference type="EMBL" id="CP001791">
    <property type="protein sequence ID" value="ADH97937.1"/>
    <property type="molecule type" value="Genomic_DNA"/>
</dbReference>
<dbReference type="InterPro" id="IPR028345">
    <property type="entry name" value="Antibiotic_NAT-like"/>
</dbReference>
<evidence type="ECO:0000256" key="3">
    <source>
        <dbReference type="ARBA" id="ARBA00023315"/>
    </source>
</evidence>
<dbReference type="EC" id="2.3.1.-" evidence="4"/>
<protein>
    <recommendedName>
        <fullName evidence="4">Aminoglycoside N(3)-acetyltransferase</fullName>
        <ecNumber evidence="4">2.3.1.-</ecNumber>
    </recommendedName>
</protein>
<dbReference type="OrthoDB" id="7330654at2"/>
<keyword evidence="6" id="KW-1185">Reference proteome</keyword>
<evidence type="ECO:0000313" key="5">
    <source>
        <dbReference type="EMBL" id="ADH97937.1"/>
    </source>
</evidence>
<dbReference type="eggNOG" id="COG2746">
    <property type="taxonomic scope" value="Bacteria"/>
</dbReference>
<dbReference type="SUPFAM" id="SSF110710">
    <property type="entry name" value="TTHA0583/YokD-like"/>
    <property type="match status" value="1"/>
</dbReference>
<dbReference type="KEGG" id="bse:Bsel_0397"/>
<dbReference type="HOGENOM" id="CLU_060091_0_0_9"/>
<accession>D6XX80</accession>
<dbReference type="Proteomes" id="UP000000271">
    <property type="component" value="Chromosome"/>
</dbReference>
<dbReference type="InterPro" id="IPR003679">
    <property type="entry name" value="Amioglycoside_AcTrfase"/>
</dbReference>
<keyword evidence="2 4" id="KW-0808">Transferase</keyword>
<comment type="catalytic activity">
    <reaction evidence="4">
        <text>a 2-deoxystreptamine antibiotic + acetyl-CoA = an N(3)-acetyl-2-deoxystreptamine antibiotic + CoA + H(+)</text>
        <dbReference type="Rhea" id="RHEA:12665"/>
        <dbReference type="ChEBI" id="CHEBI:15378"/>
        <dbReference type="ChEBI" id="CHEBI:57287"/>
        <dbReference type="ChEBI" id="CHEBI:57288"/>
        <dbReference type="ChEBI" id="CHEBI:57921"/>
        <dbReference type="ChEBI" id="CHEBI:77452"/>
        <dbReference type="EC" id="2.3.1.81"/>
    </reaction>
</comment>
<evidence type="ECO:0000256" key="2">
    <source>
        <dbReference type="ARBA" id="ARBA00022679"/>
    </source>
</evidence>
<dbReference type="RefSeq" id="WP_013171366.1">
    <property type="nucleotide sequence ID" value="NC_014219.1"/>
</dbReference>
<reference evidence="5" key="1">
    <citation type="submission" date="2009-10" db="EMBL/GenBank/DDBJ databases">
        <title>Complete sequence of Bacillus selenitireducens MLS10.</title>
        <authorList>
            <consortium name="US DOE Joint Genome Institute"/>
            <person name="Lucas S."/>
            <person name="Copeland A."/>
            <person name="Lapidus A."/>
            <person name="Glavina del Rio T."/>
            <person name="Dalin E."/>
            <person name="Tice H."/>
            <person name="Bruce D."/>
            <person name="Goodwin L."/>
            <person name="Pitluck S."/>
            <person name="Sims D."/>
            <person name="Brettin T."/>
            <person name="Detter J.C."/>
            <person name="Han C."/>
            <person name="Larimer F."/>
            <person name="Land M."/>
            <person name="Hauser L."/>
            <person name="Kyrpides N."/>
            <person name="Ovchinnikova G."/>
            <person name="Stolz J."/>
        </authorList>
    </citation>
    <scope>NUCLEOTIDE SEQUENCE [LARGE SCALE GENOMIC DNA]</scope>
    <source>
        <strain evidence="5">MLS10</strain>
    </source>
</reference>
<sequence>MTNEIHASTVLNTVDTLTRDLKINGIEEGDLLLVHASLSALGWVNGGSAAVIGALITAIGPDGTIVMPAQSGDLSDPSEWEAPAVPQAWWQTIRDTMPAYDPAITQTRGIGTIAEHFRTWPGTDRSLHPALSFSARGPLARTVLHPHPLACGLGEDSPLGRLYEHGAKVLFIGNGYDANTCFHLGEYIAPSPPMIEKGAPVLTDGVRQWITYEEVDLDEEVFEEIGRTFEETYPVHTGKIGDATAKVFALRDAVDASTTWFTAHRQTQTAD</sequence>
<dbReference type="AlphaFoldDB" id="D6XX80"/>
<evidence type="ECO:0000256" key="1">
    <source>
        <dbReference type="ARBA" id="ARBA00006383"/>
    </source>
</evidence>
<gene>
    <name evidence="5" type="ordered locus">Bsel_0397</name>
</gene>
<keyword evidence="3 4" id="KW-0012">Acyltransferase</keyword>
<keyword evidence="4" id="KW-0046">Antibiotic resistance</keyword>